<dbReference type="EMBL" id="MU089548">
    <property type="protein sequence ID" value="KAF7851329.1"/>
    <property type="molecule type" value="Genomic_DNA"/>
</dbReference>
<dbReference type="InterPro" id="IPR046341">
    <property type="entry name" value="SET_dom_sf"/>
</dbReference>
<dbReference type="Gene3D" id="1.10.220.160">
    <property type="match status" value="1"/>
</dbReference>
<dbReference type="InterPro" id="IPR050869">
    <property type="entry name" value="H3K4_H4K5_MeTrfase"/>
</dbReference>
<dbReference type="SUPFAM" id="SSF82199">
    <property type="entry name" value="SET domain"/>
    <property type="match status" value="1"/>
</dbReference>
<dbReference type="PANTHER" id="PTHR12197">
    <property type="entry name" value="HISTONE-LYSINE N-METHYLTRANSFERASE SMYD"/>
    <property type="match status" value="1"/>
</dbReference>
<dbReference type="Gramene" id="rna-gnl|WGS:JABURB|Cocit.L4108.2">
    <property type="protein sequence ID" value="cds-KAF7851329.1"/>
    <property type="gene ID" value="gene-BT93_L4108"/>
</dbReference>
<dbReference type="OrthoDB" id="438641at2759"/>
<accession>A0A8T0CYN9</accession>
<dbReference type="AlphaFoldDB" id="A0A8T0CYN9"/>
<evidence type="ECO:0000313" key="1">
    <source>
        <dbReference type="EMBL" id="KAF7851329.1"/>
    </source>
</evidence>
<dbReference type="GO" id="GO:0005634">
    <property type="term" value="C:nucleus"/>
    <property type="evidence" value="ECO:0007669"/>
    <property type="project" value="TreeGrafter"/>
</dbReference>
<dbReference type="PANTHER" id="PTHR12197:SF298">
    <property type="entry name" value="HISTONE-LYSINE N-METHYLTRANSFERASE ATXR4"/>
    <property type="match status" value="1"/>
</dbReference>
<proteinExistence type="predicted"/>
<dbReference type="Gene3D" id="2.170.270.10">
    <property type="entry name" value="SET domain"/>
    <property type="match status" value="1"/>
</dbReference>
<reference evidence="1" key="1">
    <citation type="submission" date="2020-05" db="EMBL/GenBank/DDBJ databases">
        <title>WGS assembly of Corymbia citriodora subspecies variegata.</title>
        <authorList>
            <person name="Barry K."/>
            <person name="Hundley H."/>
            <person name="Shu S."/>
            <person name="Jenkins J."/>
            <person name="Grimwood J."/>
            <person name="Baten A."/>
        </authorList>
    </citation>
    <scope>NUCLEOTIDE SEQUENCE</scope>
    <source>
        <strain evidence="1">CV2-018</strain>
    </source>
</reference>
<organism evidence="1 2">
    <name type="scientific">Corymbia citriodora subsp. variegata</name>
    <dbReference type="NCBI Taxonomy" id="360336"/>
    <lineage>
        <taxon>Eukaryota</taxon>
        <taxon>Viridiplantae</taxon>
        <taxon>Streptophyta</taxon>
        <taxon>Embryophyta</taxon>
        <taxon>Tracheophyta</taxon>
        <taxon>Spermatophyta</taxon>
        <taxon>Magnoliopsida</taxon>
        <taxon>eudicotyledons</taxon>
        <taxon>Gunneridae</taxon>
        <taxon>Pentapetalae</taxon>
        <taxon>rosids</taxon>
        <taxon>malvids</taxon>
        <taxon>Myrtales</taxon>
        <taxon>Myrtaceae</taxon>
        <taxon>Myrtoideae</taxon>
        <taxon>Eucalypteae</taxon>
        <taxon>Corymbia</taxon>
    </lineage>
</organism>
<sequence length="181" mass="19850">MSLLSRYGRSACSRSRKLRGPSTLLRLAFLSTASPDPLGAPSPARLGGPPPIRVGLTESAGRGVFATRRIGSGELIHTAEPVVSHPSLRSLHAVCYSCLRKLNSAGSPAHAVSFCSDDCRARSQAFYEVETRVDWSSHDAYCRYEVPLVLLLLFASRSRFHRQPVVVNHSLDYMWLRLGNG</sequence>
<evidence type="ECO:0000313" key="2">
    <source>
        <dbReference type="Proteomes" id="UP000806378"/>
    </source>
</evidence>
<protein>
    <submittedName>
        <fullName evidence="1">Uncharacterized protein</fullName>
    </submittedName>
</protein>
<dbReference type="Gene3D" id="6.10.140.2220">
    <property type="match status" value="1"/>
</dbReference>
<gene>
    <name evidence="1" type="ORF">BT93_L4108</name>
</gene>
<dbReference type="Proteomes" id="UP000806378">
    <property type="component" value="Unassembled WGS sequence"/>
</dbReference>
<keyword evidence="2" id="KW-1185">Reference proteome</keyword>
<name>A0A8T0CYN9_CORYI</name>
<comment type="caution">
    <text evidence="1">The sequence shown here is derived from an EMBL/GenBank/DDBJ whole genome shotgun (WGS) entry which is preliminary data.</text>
</comment>